<evidence type="ECO:0000256" key="3">
    <source>
        <dbReference type="ARBA" id="ARBA00009381"/>
    </source>
</evidence>
<comment type="catalytic activity">
    <reaction evidence="8 9">
        <text>an N-terminal (5-L-glutamyl)-[peptide] + an alpha-amino acid = 5-L-glutamyl amino acid + an N-terminal L-alpha-aminoacyl-[peptide]</text>
        <dbReference type="Rhea" id="RHEA:23904"/>
        <dbReference type="Rhea" id="RHEA-COMP:9780"/>
        <dbReference type="Rhea" id="RHEA-COMP:9795"/>
        <dbReference type="ChEBI" id="CHEBI:77644"/>
        <dbReference type="ChEBI" id="CHEBI:78597"/>
        <dbReference type="ChEBI" id="CHEBI:78599"/>
        <dbReference type="ChEBI" id="CHEBI:78608"/>
        <dbReference type="EC" id="2.3.2.2"/>
    </reaction>
</comment>
<comment type="catalytic activity">
    <reaction evidence="1 9">
        <text>an S-substituted glutathione + H2O = an S-substituted L-cysteinylglycine + L-glutamate</text>
        <dbReference type="Rhea" id="RHEA:59468"/>
        <dbReference type="ChEBI" id="CHEBI:15377"/>
        <dbReference type="ChEBI" id="CHEBI:29985"/>
        <dbReference type="ChEBI" id="CHEBI:90779"/>
        <dbReference type="ChEBI" id="CHEBI:143103"/>
        <dbReference type="EC" id="3.4.19.13"/>
    </reaction>
</comment>
<dbReference type="PRINTS" id="PR01210">
    <property type="entry name" value="GGTRANSPTASE"/>
</dbReference>
<feature type="compositionally biased region" description="Basic and acidic residues" evidence="10">
    <location>
        <begin position="599"/>
        <end position="609"/>
    </location>
</feature>
<keyword evidence="11" id="KW-0732">Signal</keyword>
<evidence type="ECO:0000256" key="5">
    <source>
        <dbReference type="ARBA" id="ARBA00022801"/>
    </source>
</evidence>
<evidence type="ECO:0000256" key="6">
    <source>
        <dbReference type="ARBA" id="ARBA00023145"/>
    </source>
</evidence>
<keyword evidence="9" id="KW-0317">Glutathione biosynthesis</keyword>
<reference evidence="12 13" key="1">
    <citation type="submission" date="2015-07" db="EMBL/GenBank/DDBJ databases">
        <title>Whole genome sequencing of endophytes isolated from poison ivy (Toxicodendron radicans).</title>
        <authorList>
            <person name="Tran P.N."/>
            <person name="Lee Y.P."/>
            <person name="Gan H.M."/>
            <person name="Savka M.A."/>
        </authorList>
    </citation>
    <scope>NUCLEOTIDE SEQUENCE [LARGE SCALE GENOMIC DNA]</scope>
    <source>
        <strain evidence="12 13">RIT-PI-g</strain>
    </source>
</reference>
<dbReference type="InterPro" id="IPR000101">
    <property type="entry name" value="GGT_peptidase"/>
</dbReference>
<keyword evidence="13" id="KW-1185">Reference proteome</keyword>
<keyword evidence="5 9" id="KW-0378">Hydrolase</keyword>
<evidence type="ECO:0000256" key="7">
    <source>
        <dbReference type="ARBA" id="ARBA00023315"/>
    </source>
</evidence>
<evidence type="ECO:0000256" key="4">
    <source>
        <dbReference type="ARBA" id="ARBA00022679"/>
    </source>
</evidence>
<dbReference type="EC" id="2.3.2.2" evidence="9"/>
<protein>
    <recommendedName>
        <fullName evidence="9">Glutathione hydrolase proenzyme</fullName>
        <ecNumber evidence="9">2.3.2.2</ecNumber>
        <ecNumber evidence="9">3.4.19.13</ecNumber>
    </recommendedName>
    <component>
        <recommendedName>
            <fullName evidence="9">Glutathione hydrolase large chain</fullName>
        </recommendedName>
    </component>
    <component>
        <recommendedName>
            <fullName evidence="9">Glutathione hydrolase small chain</fullName>
        </recommendedName>
    </component>
</protein>
<dbReference type="NCBIfam" id="TIGR00066">
    <property type="entry name" value="g_glut_trans"/>
    <property type="match status" value="1"/>
</dbReference>
<dbReference type="InterPro" id="IPR051792">
    <property type="entry name" value="GGT_bact"/>
</dbReference>
<gene>
    <name evidence="12" type="ORF">AEQ48_22895</name>
</gene>
<feature type="region of interest" description="Disordered" evidence="10">
    <location>
        <begin position="589"/>
        <end position="609"/>
    </location>
</feature>
<dbReference type="InterPro" id="IPR043137">
    <property type="entry name" value="GGT_ssub_C"/>
</dbReference>
<dbReference type="EMBL" id="LHOY01000034">
    <property type="protein sequence ID" value="KPG72649.1"/>
    <property type="molecule type" value="Genomic_DNA"/>
</dbReference>
<dbReference type="InterPro" id="IPR029055">
    <property type="entry name" value="Ntn_hydrolases_N"/>
</dbReference>
<evidence type="ECO:0000256" key="8">
    <source>
        <dbReference type="ARBA" id="ARBA00047417"/>
    </source>
</evidence>
<accession>A0ABR5M3D0</accession>
<comment type="pathway">
    <text evidence="9">Sulfur metabolism; glutathione metabolism.</text>
</comment>
<proteinExistence type="inferred from homology"/>
<keyword evidence="4 9" id="KW-0808">Transferase</keyword>
<dbReference type="Gene3D" id="3.60.20.40">
    <property type="match status" value="1"/>
</dbReference>
<feature type="signal peptide" evidence="11">
    <location>
        <begin position="1"/>
        <end position="25"/>
    </location>
</feature>
<evidence type="ECO:0000256" key="9">
    <source>
        <dbReference type="RuleBase" id="RU368036"/>
    </source>
</evidence>
<dbReference type="InterPro" id="IPR043138">
    <property type="entry name" value="GGT_lsub"/>
</dbReference>
<comment type="subunit">
    <text evidence="9">This enzyme consists of two polypeptide chains, which are synthesized in precursor form from a single polypeptide.</text>
</comment>
<evidence type="ECO:0000256" key="1">
    <source>
        <dbReference type="ARBA" id="ARBA00001049"/>
    </source>
</evidence>
<evidence type="ECO:0000256" key="11">
    <source>
        <dbReference type="SAM" id="SignalP"/>
    </source>
</evidence>
<organism evidence="12 13">
    <name type="scientific">Pseudomonas libanensis</name>
    <dbReference type="NCBI Taxonomy" id="75588"/>
    <lineage>
        <taxon>Bacteria</taxon>
        <taxon>Pseudomonadati</taxon>
        <taxon>Pseudomonadota</taxon>
        <taxon>Gammaproteobacteria</taxon>
        <taxon>Pseudomonadales</taxon>
        <taxon>Pseudomonadaceae</taxon>
        <taxon>Pseudomonas</taxon>
    </lineage>
</organism>
<sequence length="609" mass="64020">MNGVQRVFLISRRHLTVIATALALAACHTAVTEQPPAPELGSGYRTDLSTRHAERHMAAAANPLAAEAGREMLRQGGSAIDAAIAMQAVLTLVEPQSSGVGGGAFIMLWDGQKVYAYDGRETAPAGATERLFLNADGTQMAFTDAQIGGRSVGTPGVLRALEMAHKKSGHLQWAKLFEPAIRLSEQGFAISPRLHSLIAADRFIAQSPEMAAYFLNADGSPKATGTLLKNPALAAVFKRIAKEGPDALYHGPIADEIARKVRGNHNAGSLSVADLKSYSAKERAPLCTDYKQWKVCGMPPPSSGGIAVAQILGTLQALETRDPRLAIAPMTPVKSATPAGLEPTAEAVHLIAEAGRLAFADRALYVADADFTPVPVAGLVAPNYLAQRAALIGERSMGVAKPGQPAGVQVAYAPDRSPLRISTSQVVAVDDHGGAVSMTTTVEAAFGSHVMVQGFLLNNQMTDFSFIPEENGQPVANRVQPGKRPRSAMAPTLVFDRQTGELLATVGSPGGSQIIEYVSKSLVAMLDWKLDPQAAISLPNFGSRNGATELETGLFSPALKQALKDKGHALSEIEMTSGVQAIVRTRDAQGKVSLSGGADPRREGEALGD</sequence>
<feature type="chain" id="PRO_5045635183" description="Glutathione hydrolase proenzyme" evidence="11">
    <location>
        <begin position="26"/>
        <end position="609"/>
    </location>
</feature>
<comment type="catalytic activity">
    <reaction evidence="2 9">
        <text>glutathione + H2O = L-cysteinylglycine + L-glutamate</text>
        <dbReference type="Rhea" id="RHEA:28807"/>
        <dbReference type="ChEBI" id="CHEBI:15377"/>
        <dbReference type="ChEBI" id="CHEBI:29985"/>
        <dbReference type="ChEBI" id="CHEBI:57925"/>
        <dbReference type="ChEBI" id="CHEBI:61694"/>
        <dbReference type="EC" id="3.4.19.13"/>
    </reaction>
</comment>
<keyword evidence="6 9" id="KW-0865">Zymogen</keyword>
<dbReference type="PROSITE" id="PS51257">
    <property type="entry name" value="PROKAR_LIPOPROTEIN"/>
    <property type="match status" value="1"/>
</dbReference>
<dbReference type="Gene3D" id="1.10.246.130">
    <property type="match status" value="1"/>
</dbReference>
<name>A0ABR5M3D0_9PSED</name>
<evidence type="ECO:0000313" key="13">
    <source>
        <dbReference type="Proteomes" id="UP000037820"/>
    </source>
</evidence>
<evidence type="ECO:0000256" key="2">
    <source>
        <dbReference type="ARBA" id="ARBA00001089"/>
    </source>
</evidence>
<dbReference type="RefSeq" id="WP_059398099.1">
    <property type="nucleotide sequence ID" value="NZ_LHOY01000034.1"/>
</dbReference>
<evidence type="ECO:0000313" key="12">
    <source>
        <dbReference type="EMBL" id="KPG72649.1"/>
    </source>
</evidence>
<dbReference type="PANTHER" id="PTHR43199:SF1">
    <property type="entry name" value="GLUTATHIONE HYDROLASE PROENZYME"/>
    <property type="match status" value="1"/>
</dbReference>
<dbReference type="Proteomes" id="UP000037820">
    <property type="component" value="Unassembled WGS sequence"/>
</dbReference>
<keyword evidence="7 9" id="KW-0012">Acyltransferase</keyword>
<comment type="caution">
    <text evidence="12">The sequence shown here is derived from an EMBL/GenBank/DDBJ whole genome shotgun (WGS) entry which is preliminary data.</text>
</comment>
<dbReference type="Pfam" id="PF01019">
    <property type="entry name" value="G_glu_transpept"/>
    <property type="match status" value="1"/>
</dbReference>
<dbReference type="PANTHER" id="PTHR43199">
    <property type="entry name" value="GLUTATHIONE HYDROLASE"/>
    <property type="match status" value="1"/>
</dbReference>
<dbReference type="EC" id="3.4.19.13" evidence="9"/>
<dbReference type="SUPFAM" id="SSF56235">
    <property type="entry name" value="N-terminal nucleophile aminohydrolases (Ntn hydrolases)"/>
    <property type="match status" value="1"/>
</dbReference>
<evidence type="ECO:0000256" key="10">
    <source>
        <dbReference type="SAM" id="MobiDB-lite"/>
    </source>
</evidence>
<comment type="PTM">
    <text evidence="9">Cleaved by autocatalysis into a large and a small subunit.</text>
</comment>
<comment type="similarity">
    <text evidence="3 9">Belongs to the gamma-glutamyltransferase family.</text>
</comment>